<gene>
    <name evidence="1" type="ORF">LPJ66_000003</name>
</gene>
<proteinExistence type="predicted"/>
<keyword evidence="2" id="KW-1185">Reference proteome</keyword>
<protein>
    <submittedName>
        <fullName evidence="1">Uncharacterized protein</fullName>
    </submittedName>
</protein>
<dbReference type="Proteomes" id="UP001150581">
    <property type="component" value="Unassembled WGS sequence"/>
</dbReference>
<evidence type="ECO:0000313" key="2">
    <source>
        <dbReference type="Proteomes" id="UP001150581"/>
    </source>
</evidence>
<sequence>MSTAEHTIASIFRNIDTNGADPAILTTASSDPKSVTLAYADIKGQSERFRRQVNTLFGSDIPTGTVISSLLPNGLTCLMVFLATTLQRQVAAPLNPAMKQSEIEFYLEDASSKVLIVPEGTSEDNEGVRAARKLGVAVWTVGWESDAGLRLAVLGEGEPVEPVAFRSKDAAVEPHPEDIALLLHTSGTTGRPKAVPLTHANIARSMLNIANTYNLTKVDRSFIVMPLFHVHGLIGATLSSLFAGGAIVVPPRFSASHFWPEFIETGCNWYSAVPTIHQILLRHEIPSPVPKIRFIRSCSSALAPTVMTELEDKFNAPVLEAYAMTEAAHQMCSNPLPPAQHKSGSVGIPQGVELTILDDDGNETHLGEVCIRGPNVTAGYLNNVEANQKSFTEGSHWFRTGDQGFIDPDGYLVLTGRIKELINRGGEKISPLELDAVLLKCPGVGEAVSFAVSDEMYGQEVNAAVVPKAGAEVTEEQVRQFMLDNVAKFKVPKRVFIAGELPCTATGKIQRRVVAEHFAGLHHPDDPASLISKWNAVSTAKETPLGQATTSNESGAARQKPSDTSQVILRSLSEYMPAAARPLARKDKPVFEPFEEYNAAAPNNYQTYKTWLQHHKRERRLDRKRQIPVGEPSMCIVLTNMADDIDDGLEAETEEECSAFGRVVHCVATTVDNPGSPFEGVLIYVQFADLDSAARARDALDQRYFDGRHISATFVPLIPSRTAAPS</sequence>
<comment type="caution">
    <text evidence="1">The sequence shown here is derived from an EMBL/GenBank/DDBJ whole genome shotgun (WGS) entry which is preliminary data.</text>
</comment>
<reference evidence="1" key="1">
    <citation type="submission" date="2022-07" db="EMBL/GenBank/DDBJ databases">
        <title>Phylogenomic reconstructions and comparative analyses of Kickxellomycotina fungi.</title>
        <authorList>
            <person name="Reynolds N.K."/>
            <person name="Stajich J.E."/>
            <person name="Barry K."/>
            <person name="Grigoriev I.V."/>
            <person name="Crous P."/>
            <person name="Smith M.E."/>
        </authorList>
    </citation>
    <scope>NUCLEOTIDE SEQUENCE</scope>
    <source>
        <strain evidence="1">Benny 63K</strain>
    </source>
</reference>
<name>A0ACC1IX50_9FUNG</name>
<organism evidence="1 2">
    <name type="scientific">Kickxella alabastrina</name>
    <dbReference type="NCBI Taxonomy" id="61397"/>
    <lineage>
        <taxon>Eukaryota</taxon>
        <taxon>Fungi</taxon>
        <taxon>Fungi incertae sedis</taxon>
        <taxon>Zoopagomycota</taxon>
        <taxon>Kickxellomycotina</taxon>
        <taxon>Kickxellomycetes</taxon>
        <taxon>Kickxellales</taxon>
        <taxon>Kickxellaceae</taxon>
        <taxon>Kickxella</taxon>
    </lineage>
</organism>
<evidence type="ECO:0000313" key="1">
    <source>
        <dbReference type="EMBL" id="KAJ1902392.1"/>
    </source>
</evidence>
<dbReference type="EMBL" id="JANBPG010000001">
    <property type="protein sequence ID" value="KAJ1902392.1"/>
    <property type="molecule type" value="Genomic_DNA"/>
</dbReference>
<accession>A0ACC1IX50</accession>